<feature type="compositionally biased region" description="Basic and acidic residues" evidence="2">
    <location>
        <begin position="383"/>
        <end position="392"/>
    </location>
</feature>
<dbReference type="Proteomes" id="UP000247922">
    <property type="component" value="Unassembled WGS sequence"/>
</dbReference>
<evidence type="ECO:0000313" key="6">
    <source>
        <dbReference type="Proteomes" id="UP000247922"/>
    </source>
</evidence>
<comment type="caution">
    <text evidence="5">The sequence shown here is derived from an EMBL/GenBank/DDBJ whole genome shotgun (WGS) entry which is preliminary data.</text>
</comment>
<keyword evidence="5" id="KW-0547">Nucleotide-binding</keyword>
<feature type="domain" description="Replicative helicase loading/DNA remodeling protein DnaB N-terminal winged helix" evidence="4">
    <location>
        <begin position="10"/>
        <end position="231"/>
    </location>
</feature>
<keyword evidence="5" id="KW-0067">ATP-binding</keyword>
<feature type="region of interest" description="Disordered" evidence="2">
    <location>
        <begin position="383"/>
        <end position="454"/>
    </location>
</feature>
<proteinExistence type="inferred from homology"/>
<dbReference type="Gene3D" id="1.10.10.630">
    <property type="entry name" value="DnaD domain-like"/>
    <property type="match status" value="1"/>
</dbReference>
<comment type="similarity">
    <text evidence="1">Belongs to the DnaB/DnaD family.</text>
</comment>
<organism evidence="5 6">
    <name type="scientific">Streptohalobacillus salinus</name>
    <dbReference type="NCBI Taxonomy" id="621096"/>
    <lineage>
        <taxon>Bacteria</taxon>
        <taxon>Bacillati</taxon>
        <taxon>Bacillota</taxon>
        <taxon>Bacilli</taxon>
        <taxon>Bacillales</taxon>
        <taxon>Bacillaceae</taxon>
        <taxon>Streptohalobacillus</taxon>
    </lineage>
</organism>
<dbReference type="OrthoDB" id="2082007at2"/>
<feature type="compositionally biased region" description="Basic and acidic residues" evidence="2">
    <location>
        <begin position="273"/>
        <end position="290"/>
    </location>
</feature>
<keyword evidence="5" id="KW-0378">Hydrolase</keyword>
<name>A0A2V3WAB4_9BACI</name>
<reference evidence="5 6" key="1">
    <citation type="submission" date="2018-05" db="EMBL/GenBank/DDBJ databases">
        <title>Genomic Encyclopedia of Type Strains, Phase IV (KMG-IV): sequencing the most valuable type-strain genomes for metagenomic binning, comparative biology and taxonomic classification.</title>
        <authorList>
            <person name="Goeker M."/>
        </authorList>
    </citation>
    <scope>NUCLEOTIDE SEQUENCE [LARGE SCALE GENOMIC DNA]</scope>
    <source>
        <strain evidence="5 6">DSM 22440</strain>
    </source>
</reference>
<feature type="domain" description="DnaB/C C-terminal" evidence="3">
    <location>
        <begin position="313"/>
        <end position="377"/>
    </location>
</feature>
<dbReference type="InterPro" id="IPR058660">
    <property type="entry name" value="WHD_DnaB"/>
</dbReference>
<accession>A0A2V3WAB4</accession>
<dbReference type="RefSeq" id="WP_110251616.1">
    <property type="nucleotide sequence ID" value="NZ_QJJR01000008.1"/>
</dbReference>
<evidence type="ECO:0000313" key="5">
    <source>
        <dbReference type="EMBL" id="PXW90084.1"/>
    </source>
</evidence>
<keyword evidence="6" id="KW-1185">Reference proteome</keyword>
<feature type="compositionally biased region" description="Basic and acidic residues" evidence="2">
    <location>
        <begin position="403"/>
        <end position="420"/>
    </location>
</feature>
<protein>
    <submittedName>
        <fullName evidence="5">Replicative DNA helicase loader DnaB</fullName>
    </submittedName>
</protein>
<evidence type="ECO:0000256" key="1">
    <source>
        <dbReference type="ARBA" id="ARBA00093462"/>
    </source>
</evidence>
<keyword evidence="5" id="KW-0347">Helicase</keyword>
<dbReference type="InterPro" id="IPR006343">
    <property type="entry name" value="DnaB/C_C"/>
</dbReference>
<dbReference type="GO" id="GO:0004386">
    <property type="term" value="F:helicase activity"/>
    <property type="evidence" value="ECO:0007669"/>
    <property type="project" value="UniProtKB-KW"/>
</dbReference>
<dbReference type="Pfam" id="PF07261">
    <property type="entry name" value="DnaB_2"/>
    <property type="match status" value="1"/>
</dbReference>
<feature type="compositionally biased region" description="Low complexity" evidence="2">
    <location>
        <begin position="421"/>
        <end position="430"/>
    </location>
</feature>
<sequence length="454" mass="53069">MHRSIGKILPADGYRTKKNFVLSHDEYEAIYQLYQPIIGLDAVSLYVTLFHQIAFHTQHSHHYLMQMLNLPLDRIYDARLKCEAIGLMDTYRTEDEQMTCYDFELHQPLTPIKFVHDDLLSQMLYHQIGKSKFHSLKEQILNNQGIELTGDVITANFIDVFSNREAYHDKEANVTESEIDLPDSRIEMETVLDFDWLRDQMKTRMLPIEAIFTRDNMQLINHMAVLYSLSTTEVEKILQWSIDSDHRLDREAFKEACLDAVDIKPSKKQVITQRDRLKQSSNESDVKKSKRERYIEQMKTISPKDLLEDLSNSRTASTQDLKMIAGIMDQHNLSGGVMNVLIHYVMIKTDMKLTKAYLEKIASHWSRKQVKTVEAAMRLAKEEHEKYQEWDKGKKRSYQKPGSKREVVPEWFKKQKETQAKKQTTQASPKTAEDVSASDDVDQLLKAYKENKQR</sequence>
<dbReference type="Pfam" id="PF25888">
    <property type="entry name" value="WHD_DnaB"/>
    <property type="match status" value="1"/>
</dbReference>
<dbReference type="AlphaFoldDB" id="A0A2V3WAB4"/>
<dbReference type="InterPro" id="IPR034829">
    <property type="entry name" value="DnaD-like_sf"/>
</dbReference>
<evidence type="ECO:0000259" key="4">
    <source>
        <dbReference type="Pfam" id="PF25888"/>
    </source>
</evidence>
<feature type="region of interest" description="Disordered" evidence="2">
    <location>
        <begin position="271"/>
        <end position="290"/>
    </location>
</feature>
<evidence type="ECO:0000256" key="2">
    <source>
        <dbReference type="SAM" id="MobiDB-lite"/>
    </source>
</evidence>
<gene>
    <name evidence="5" type="ORF">DES38_108101</name>
</gene>
<dbReference type="EMBL" id="QJJR01000008">
    <property type="protein sequence ID" value="PXW90084.1"/>
    <property type="molecule type" value="Genomic_DNA"/>
</dbReference>
<evidence type="ECO:0000259" key="3">
    <source>
        <dbReference type="Pfam" id="PF07261"/>
    </source>
</evidence>